<dbReference type="FunFam" id="1.20.1720.10:FF:000014">
    <property type="entry name" value="MFS drug transporter, putative"/>
    <property type="match status" value="1"/>
</dbReference>
<comment type="similarity">
    <text evidence="2">Belongs to the major facilitator superfamily. TCR/Tet family.</text>
</comment>
<evidence type="ECO:0000256" key="11">
    <source>
        <dbReference type="SAM" id="Phobius"/>
    </source>
</evidence>
<evidence type="ECO:0000256" key="3">
    <source>
        <dbReference type="ARBA" id="ARBA00022448"/>
    </source>
</evidence>
<feature type="transmembrane region" description="Helical" evidence="11">
    <location>
        <begin position="341"/>
        <end position="362"/>
    </location>
</feature>
<sequence>MADPGTEKTQPGGISGPASSNPFGTTPENHLSRSASASSTKDEVRESASTAGQPPTGAAGSSTPGNLAPEDQRTKLETTLVIAALASALFLGALDITIVTVAIPTIAQEFNSTAGYTWIGSAYMLASAAGAPMWGKISDIWGRKPIMLIAVAVFWVGSLISALSKNMGMLIAARAIQGVGGGGIIILVNVCISDLFSMRKRGVYFGIMGMVWAVASAVGPVLGGVFTSQVTWRWCFYVNLPISGIGFAILAFVLKLHNPRTPIRQGLAAVDWLGSLTVIGATLMVLFGLEFGGVTHPWGSALVVCLIVFGFVTAGLFVLIEWKVAKFPLMPLRLFQHRSSVASLGVAAFQGIVFISGSYYLPLYFQAVLGASPLLSGVYVLPFVLSLSVVSAATGIIIKKTGKYLPCILFGMAVMTLGFGLFINLEPRPNWAKIIIYQLIAGIGVGPNFQAPLIALQTTVGPRDMASATATFGFVRQLFTSISIVIGGVVFQNGMQDQRTHLLAELGPDTANLLSGQNAASSVGLVEELPEQQRIVAREAYFNSLRNMYIMYVAFAGVGLVVSMFVGSRTLTKDHQVHKTGLNAMQESRRHSKHSSTSPSPGDAATTTDEEKAGTPRSLDGPQESGETKPNKRSRRPKIPFLFE</sequence>
<feature type="compositionally biased region" description="Polar residues" evidence="10">
    <location>
        <begin position="47"/>
        <end position="65"/>
    </location>
</feature>
<evidence type="ECO:0000256" key="2">
    <source>
        <dbReference type="ARBA" id="ARBA00007520"/>
    </source>
</evidence>
<evidence type="ECO:0000256" key="1">
    <source>
        <dbReference type="ARBA" id="ARBA00004128"/>
    </source>
</evidence>
<dbReference type="SUPFAM" id="SSF103473">
    <property type="entry name" value="MFS general substrate transporter"/>
    <property type="match status" value="1"/>
</dbReference>
<keyword evidence="6 11" id="KW-0472">Membrane</keyword>
<feature type="transmembrane region" description="Helical" evidence="11">
    <location>
        <begin position="146"/>
        <end position="163"/>
    </location>
</feature>
<evidence type="ECO:0000256" key="6">
    <source>
        <dbReference type="ARBA" id="ARBA00023136"/>
    </source>
</evidence>
<dbReference type="PANTHER" id="PTHR23501:SF102">
    <property type="entry name" value="DRUG TRANSPORTER, PUTATIVE (AFU_ORTHOLOGUE AFUA_3G08530)-RELATED"/>
    <property type="match status" value="1"/>
</dbReference>
<name>A0AAN6X363_9PEZI</name>
<dbReference type="InterPro" id="IPR011701">
    <property type="entry name" value="MFS"/>
</dbReference>
<dbReference type="Proteomes" id="UP001302126">
    <property type="component" value="Unassembled WGS sequence"/>
</dbReference>
<dbReference type="CDD" id="cd17502">
    <property type="entry name" value="MFS_Azr1_MDR_like"/>
    <property type="match status" value="1"/>
</dbReference>
<feature type="transmembrane region" description="Helical" evidence="11">
    <location>
        <begin position="266"/>
        <end position="289"/>
    </location>
</feature>
<dbReference type="Pfam" id="PF07690">
    <property type="entry name" value="MFS_1"/>
    <property type="match status" value="1"/>
</dbReference>
<feature type="transmembrane region" description="Helical" evidence="11">
    <location>
        <begin position="80"/>
        <end position="103"/>
    </location>
</feature>
<feature type="transmembrane region" description="Helical" evidence="11">
    <location>
        <begin position="175"/>
        <end position="196"/>
    </location>
</feature>
<feature type="transmembrane region" description="Helical" evidence="11">
    <location>
        <begin position="374"/>
        <end position="397"/>
    </location>
</feature>
<proteinExistence type="inferred from homology"/>
<evidence type="ECO:0000256" key="7">
    <source>
        <dbReference type="ARBA" id="ARBA00057269"/>
    </source>
</evidence>
<evidence type="ECO:0000256" key="4">
    <source>
        <dbReference type="ARBA" id="ARBA00022692"/>
    </source>
</evidence>
<protein>
    <recommendedName>
        <fullName evidence="8">Efflux pump dotC</fullName>
    </recommendedName>
    <alternativeName>
        <fullName evidence="9">Dothistromin biosynthesis protein C</fullName>
    </alternativeName>
</protein>
<comment type="caution">
    <text evidence="13">The sequence shown here is derived from an EMBL/GenBank/DDBJ whole genome shotgun (WGS) entry which is preliminary data.</text>
</comment>
<evidence type="ECO:0000313" key="14">
    <source>
        <dbReference type="Proteomes" id="UP001302126"/>
    </source>
</evidence>
<dbReference type="FunFam" id="1.20.1250.20:FF:000196">
    <property type="entry name" value="MFS toxin efflux pump (AflT)"/>
    <property type="match status" value="1"/>
</dbReference>
<comment type="subcellular location">
    <subcellularLocation>
        <location evidence="1">Vacuole membrane</location>
        <topology evidence="1">Multi-pass membrane protein</topology>
    </subcellularLocation>
</comment>
<reference evidence="13" key="1">
    <citation type="journal article" date="2023" name="Mol. Phylogenet. Evol.">
        <title>Genome-scale phylogeny and comparative genomics of the fungal order Sordariales.</title>
        <authorList>
            <person name="Hensen N."/>
            <person name="Bonometti L."/>
            <person name="Westerberg I."/>
            <person name="Brannstrom I.O."/>
            <person name="Guillou S."/>
            <person name="Cros-Aarteil S."/>
            <person name="Calhoun S."/>
            <person name="Haridas S."/>
            <person name="Kuo A."/>
            <person name="Mondo S."/>
            <person name="Pangilinan J."/>
            <person name="Riley R."/>
            <person name="LaButti K."/>
            <person name="Andreopoulos B."/>
            <person name="Lipzen A."/>
            <person name="Chen C."/>
            <person name="Yan M."/>
            <person name="Daum C."/>
            <person name="Ng V."/>
            <person name="Clum A."/>
            <person name="Steindorff A."/>
            <person name="Ohm R.A."/>
            <person name="Martin F."/>
            <person name="Silar P."/>
            <person name="Natvig D.O."/>
            <person name="Lalanne C."/>
            <person name="Gautier V."/>
            <person name="Ament-Velasquez S.L."/>
            <person name="Kruys A."/>
            <person name="Hutchinson M.I."/>
            <person name="Powell A.J."/>
            <person name="Barry K."/>
            <person name="Miller A.N."/>
            <person name="Grigoriev I.V."/>
            <person name="Debuchy R."/>
            <person name="Gladieux P."/>
            <person name="Hiltunen Thoren M."/>
            <person name="Johannesson H."/>
        </authorList>
    </citation>
    <scope>NUCLEOTIDE SEQUENCE</scope>
    <source>
        <strain evidence="13">PSN309</strain>
    </source>
</reference>
<dbReference type="GO" id="GO:0005774">
    <property type="term" value="C:vacuolar membrane"/>
    <property type="evidence" value="ECO:0007669"/>
    <property type="project" value="UniProtKB-SubCell"/>
</dbReference>
<gene>
    <name evidence="13" type="ORF">QBC35DRAFT_99938</name>
</gene>
<organism evidence="13 14">
    <name type="scientific">Podospora australis</name>
    <dbReference type="NCBI Taxonomy" id="1536484"/>
    <lineage>
        <taxon>Eukaryota</taxon>
        <taxon>Fungi</taxon>
        <taxon>Dikarya</taxon>
        <taxon>Ascomycota</taxon>
        <taxon>Pezizomycotina</taxon>
        <taxon>Sordariomycetes</taxon>
        <taxon>Sordariomycetidae</taxon>
        <taxon>Sordariales</taxon>
        <taxon>Podosporaceae</taxon>
        <taxon>Podospora</taxon>
    </lineage>
</organism>
<evidence type="ECO:0000256" key="9">
    <source>
        <dbReference type="ARBA" id="ARBA00083178"/>
    </source>
</evidence>
<feature type="transmembrane region" description="Helical" evidence="11">
    <location>
        <begin position="435"/>
        <end position="456"/>
    </location>
</feature>
<dbReference type="PROSITE" id="PS50850">
    <property type="entry name" value="MFS"/>
    <property type="match status" value="1"/>
</dbReference>
<evidence type="ECO:0000259" key="12">
    <source>
        <dbReference type="PROSITE" id="PS50850"/>
    </source>
</evidence>
<evidence type="ECO:0000256" key="5">
    <source>
        <dbReference type="ARBA" id="ARBA00022989"/>
    </source>
</evidence>
<dbReference type="EMBL" id="MU864351">
    <property type="protein sequence ID" value="KAK4193233.1"/>
    <property type="molecule type" value="Genomic_DNA"/>
</dbReference>
<feature type="compositionally biased region" description="Polar residues" evidence="10">
    <location>
        <begin position="17"/>
        <end position="39"/>
    </location>
</feature>
<dbReference type="InterPro" id="IPR036259">
    <property type="entry name" value="MFS_trans_sf"/>
</dbReference>
<evidence type="ECO:0000256" key="8">
    <source>
        <dbReference type="ARBA" id="ARBA00069956"/>
    </source>
</evidence>
<evidence type="ECO:0000256" key="10">
    <source>
        <dbReference type="SAM" id="MobiDB-lite"/>
    </source>
</evidence>
<feature type="transmembrane region" description="Helical" evidence="11">
    <location>
        <begin position="404"/>
        <end position="423"/>
    </location>
</feature>
<dbReference type="GO" id="GO:0022857">
    <property type="term" value="F:transmembrane transporter activity"/>
    <property type="evidence" value="ECO:0007669"/>
    <property type="project" value="InterPro"/>
</dbReference>
<dbReference type="InterPro" id="IPR020846">
    <property type="entry name" value="MFS_dom"/>
</dbReference>
<feature type="transmembrane region" description="Helical" evidence="11">
    <location>
        <begin position="115"/>
        <end position="134"/>
    </location>
</feature>
<feature type="domain" description="Major facilitator superfamily (MFS) profile" evidence="12">
    <location>
        <begin position="81"/>
        <end position="571"/>
    </location>
</feature>
<dbReference type="GO" id="GO:0005886">
    <property type="term" value="C:plasma membrane"/>
    <property type="evidence" value="ECO:0007669"/>
    <property type="project" value="TreeGrafter"/>
</dbReference>
<dbReference type="Gene3D" id="1.20.1720.10">
    <property type="entry name" value="Multidrug resistance protein D"/>
    <property type="match status" value="1"/>
</dbReference>
<feature type="transmembrane region" description="Helical" evidence="11">
    <location>
        <begin position="468"/>
        <end position="491"/>
    </location>
</feature>
<keyword evidence="5 11" id="KW-1133">Transmembrane helix</keyword>
<keyword evidence="4 11" id="KW-0812">Transmembrane</keyword>
<evidence type="ECO:0000313" key="13">
    <source>
        <dbReference type="EMBL" id="KAK4193233.1"/>
    </source>
</evidence>
<feature type="transmembrane region" description="Helical" evidence="11">
    <location>
        <begin position="231"/>
        <end position="254"/>
    </location>
</feature>
<comment type="function">
    <text evidence="7">Efflux pump; part of the gene cluster that mediates the biosynthesis of dothistromin (DOTH), a polyketide toxin very similar in structure to the aflatoxin precursor, versicolorin B. One function of dotC may be to transport early-stage dothistromin biosynthetic intermediates from the cytoplasm into vacuoles, thereby affecting the rate of dothistromin production.</text>
</comment>
<feature type="transmembrane region" description="Helical" evidence="11">
    <location>
        <begin position="549"/>
        <end position="567"/>
    </location>
</feature>
<reference evidence="13" key="2">
    <citation type="submission" date="2023-05" db="EMBL/GenBank/DDBJ databases">
        <authorList>
            <consortium name="Lawrence Berkeley National Laboratory"/>
            <person name="Steindorff A."/>
            <person name="Hensen N."/>
            <person name="Bonometti L."/>
            <person name="Westerberg I."/>
            <person name="Brannstrom I.O."/>
            <person name="Guillou S."/>
            <person name="Cros-Aarteil S."/>
            <person name="Calhoun S."/>
            <person name="Haridas S."/>
            <person name="Kuo A."/>
            <person name="Mondo S."/>
            <person name="Pangilinan J."/>
            <person name="Riley R."/>
            <person name="Labutti K."/>
            <person name="Andreopoulos B."/>
            <person name="Lipzen A."/>
            <person name="Chen C."/>
            <person name="Yanf M."/>
            <person name="Daum C."/>
            <person name="Ng V."/>
            <person name="Clum A."/>
            <person name="Ohm R."/>
            <person name="Martin F."/>
            <person name="Silar P."/>
            <person name="Natvig D."/>
            <person name="Lalanne C."/>
            <person name="Gautier V."/>
            <person name="Ament-Velasquez S.L."/>
            <person name="Kruys A."/>
            <person name="Hutchinson M.I."/>
            <person name="Powell A.J."/>
            <person name="Barry K."/>
            <person name="Miller A.N."/>
            <person name="Grigoriev I.V."/>
            <person name="Debuchy R."/>
            <person name="Gladieux P."/>
            <person name="Thoren M.H."/>
            <person name="Johannesson H."/>
        </authorList>
    </citation>
    <scope>NUCLEOTIDE SEQUENCE</scope>
    <source>
        <strain evidence="13">PSN309</strain>
    </source>
</reference>
<dbReference type="AlphaFoldDB" id="A0AAN6X363"/>
<accession>A0AAN6X363</accession>
<dbReference type="Gene3D" id="1.20.1250.20">
    <property type="entry name" value="MFS general substrate transporter like domains"/>
    <property type="match status" value="1"/>
</dbReference>
<feature type="transmembrane region" description="Helical" evidence="11">
    <location>
        <begin position="301"/>
        <end position="320"/>
    </location>
</feature>
<feature type="transmembrane region" description="Helical" evidence="11">
    <location>
        <begin position="203"/>
        <end position="225"/>
    </location>
</feature>
<feature type="region of interest" description="Disordered" evidence="10">
    <location>
        <begin position="1"/>
        <end position="70"/>
    </location>
</feature>
<dbReference type="PRINTS" id="PR01036">
    <property type="entry name" value="TCRTETB"/>
</dbReference>
<keyword evidence="3" id="KW-0813">Transport</keyword>
<feature type="region of interest" description="Disordered" evidence="10">
    <location>
        <begin position="584"/>
        <end position="644"/>
    </location>
</feature>
<dbReference type="PANTHER" id="PTHR23501">
    <property type="entry name" value="MAJOR FACILITATOR SUPERFAMILY"/>
    <property type="match status" value="1"/>
</dbReference>
<keyword evidence="14" id="KW-1185">Reference proteome</keyword>